<comment type="caution">
    <text evidence="3">The sequence shown here is derived from an EMBL/GenBank/DDBJ whole genome shotgun (WGS) entry which is preliminary data.</text>
</comment>
<reference evidence="3" key="1">
    <citation type="journal article" date="2021" name="Nat. Commun.">
        <title>Genetic determinants of endophytism in the Arabidopsis root mycobiome.</title>
        <authorList>
            <person name="Mesny F."/>
            <person name="Miyauchi S."/>
            <person name="Thiergart T."/>
            <person name="Pickel B."/>
            <person name="Atanasova L."/>
            <person name="Karlsson M."/>
            <person name="Huettel B."/>
            <person name="Barry K.W."/>
            <person name="Haridas S."/>
            <person name="Chen C."/>
            <person name="Bauer D."/>
            <person name="Andreopoulos W."/>
            <person name="Pangilinan J."/>
            <person name="LaButti K."/>
            <person name="Riley R."/>
            <person name="Lipzen A."/>
            <person name="Clum A."/>
            <person name="Drula E."/>
            <person name="Henrissat B."/>
            <person name="Kohler A."/>
            <person name="Grigoriev I.V."/>
            <person name="Martin F.M."/>
            <person name="Hacquard S."/>
        </authorList>
    </citation>
    <scope>NUCLEOTIDE SEQUENCE</scope>
    <source>
        <strain evidence="3">MPI-SDFR-AT-0117</strain>
    </source>
</reference>
<evidence type="ECO:0000313" key="4">
    <source>
        <dbReference type="Proteomes" id="UP000770015"/>
    </source>
</evidence>
<keyword evidence="4" id="KW-1185">Reference proteome</keyword>
<sequence length="179" mass="19611">MFPQQQGMGGWSGLCRLLASLLIPVGGAGGGTQGREMGCRLACPVQVPTTTDDNGDPLVIQGSETWRWYSQYLCTSSCSPPFIGRAYRTADGLYWADTPWSARPRRHGWFTNGVDSSLESRISNDFLLRQAERKMCGWRCQSAAQRAGRVESSRACTGHAPPGRGSGQVQDFRGLRYST</sequence>
<dbReference type="EMBL" id="JAGSXJ010000021">
    <property type="protein sequence ID" value="KAH6678947.1"/>
    <property type="molecule type" value="Genomic_DNA"/>
</dbReference>
<keyword evidence="2" id="KW-0732">Signal</keyword>
<evidence type="ECO:0000256" key="2">
    <source>
        <dbReference type="SAM" id="SignalP"/>
    </source>
</evidence>
<evidence type="ECO:0000256" key="1">
    <source>
        <dbReference type="SAM" id="MobiDB-lite"/>
    </source>
</evidence>
<feature type="signal peptide" evidence="2">
    <location>
        <begin position="1"/>
        <end position="29"/>
    </location>
</feature>
<evidence type="ECO:0000313" key="3">
    <source>
        <dbReference type="EMBL" id="KAH6678947.1"/>
    </source>
</evidence>
<feature type="chain" id="PRO_5040433835" evidence="2">
    <location>
        <begin position="30"/>
        <end position="179"/>
    </location>
</feature>
<dbReference type="Proteomes" id="UP000770015">
    <property type="component" value="Unassembled WGS sequence"/>
</dbReference>
<accession>A0A9P9A850</accession>
<dbReference type="AlphaFoldDB" id="A0A9P9A850"/>
<organism evidence="3 4">
    <name type="scientific">Plectosphaerella plurivora</name>
    <dbReference type="NCBI Taxonomy" id="936078"/>
    <lineage>
        <taxon>Eukaryota</taxon>
        <taxon>Fungi</taxon>
        <taxon>Dikarya</taxon>
        <taxon>Ascomycota</taxon>
        <taxon>Pezizomycotina</taxon>
        <taxon>Sordariomycetes</taxon>
        <taxon>Hypocreomycetidae</taxon>
        <taxon>Glomerellales</taxon>
        <taxon>Plectosphaerellaceae</taxon>
        <taxon>Plectosphaerella</taxon>
    </lineage>
</organism>
<feature type="region of interest" description="Disordered" evidence="1">
    <location>
        <begin position="151"/>
        <end position="179"/>
    </location>
</feature>
<name>A0A9P9A850_9PEZI</name>
<proteinExistence type="predicted"/>
<gene>
    <name evidence="3" type="ORF">F5X68DRAFT_213037</name>
</gene>
<protein>
    <submittedName>
        <fullName evidence="3">Uncharacterized protein</fullName>
    </submittedName>
</protein>